<dbReference type="Proteomes" id="UP001229486">
    <property type="component" value="Unassembled WGS sequence"/>
</dbReference>
<feature type="transmembrane region" description="Helical" evidence="6">
    <location>
        <begin position="376"/>
        <end position="397"/>
    </location>
</feature>
<dbReference type="AlphaFoldDB" id="A0AB73I4U9"/>
<evidence type="ECO:0000256" key="3">
    <source>
        <dbReference type="ARBA" id="ARBA00022692"/>
    </source>
</evidence>
<dbReference type="RefSeq" id="WP_087751495.1">
    <property type="nucleotide sequence ID" value="NZ_JAURTK010000001.1"/>
</dbReference>
<organism evidence="7 8">
    <name type="scientific">Paraburkholderia caledonica</name>
    <dbReference type="NCBI Taxonomy" id="134536"/>
    <lineage>
        <taxon>Bacteria</taxon>
        <taxon>Pseudomonadati</taxon>
        <taxon>Pseudomonadota</taxon>
        <taxon>Betaproteobacteria</taxon>
        <taxon>Burkholderiales</taxon>
        <taxon>Burkholderiaceae</taxon>
        <taxon>Paraburkholderia</taxon>
    </lineage>
</organism>
<evidence type="ECO:0000256" key="2">
    <source>
        <dbReference type="ARBA" id="ARBA00022475"/>
    </source>
</evidence>
<evidence type="ECO:0000313" key="7">
    <source>
        <dbReference type="EMBL" id="MDP9645023.1"/>
    </source>
</evidence>
<keyword evidence="5 6" id="KW-0472">Membrane</keyword>
<feature type="transmembrane region" description="Helical" evidence="6">
    <location>
        <begin position="350"/>
        <end position="370"/>
    </location>
</feature>
<feature type="transmembrane region" description="Helical" evidence="6">
    <location>
        <begin position="135"/>
        <end position="156"/>
    </location>
</feature>
<dbReference type="InterPro" id="IPR050833">
    <property type="entry name" value="Poly_Biosynth_Transport"/>
</dbReference>
<feature type="transmembrane region" description="Helical" evidence="6">
    <location>
        <begin position="202"/>
        <end position="226"/>
    </location>
</feature>
<feature type="transmembrane region" description="Helical" evidence="6">
    <location>
        <begin position="38"/>
        <end position="59"/>
    </location>
</feature>
<dbReference type="EMBL" id="JAURTK010000001">
    <property type="protein sequence ID" value="MDP9645023.1"/>
    <property type="molecule type" value="Genomic_DNA"/>
</dbReference>
<evidence type="ECO:0000256" key="1">
    <source>
        <dbReference type="ARBA" id="ARBA00004651"/>
    </source>
</evidence>
<reference evidence="7" key="1">
    <citation type="submission" date="2023-07" db="EMBL/GenBank/DDBJ databases">
        <title>Sorghum-associated microbial communities from plants grown in Nebraska, USA.</title>
        <authorList>
            <person name="Schachtman D."/>
        </authorList>
    </citation>
    <scope>NUCLEOTIDE SEQUENCE</scope>
    <source>
        <strain evidence="7">DS1061</strain>
    </source>
</reference>
<feature type="transmembrane region" description="Helical" evidence="6">
    <location>
        <begin position="101"/>
        <end position="123"/>
    </location>
</feature>
<comment type="subcellular location">
    <subcellularLocation>
        <location evidence="1">Cell membrane</location>
        <topology evidence="1">Multi-pass membrane protein</topology>
    </subcellularLocation>
</comment>
<evidence type="ECO:0000256" key="6">
    <source>
        <dbReference type="SAM" id="Phobius"/>
    </source>
</evidence>
<sequence>MIVNVKHSVVSIAGVVLSQAANFIAVILIGKFCGPSELGYFSQLNAIGLFAGSVLGLRLEVACMAADKTLAVRALVSSSCVAMAIALLLAAVAVVTGEQKYLTVVVLASGVFLQQALSSALASERKYVSIAVQRAFPNVAFAVAFVALMMLARHPWSGPDIFAVYSFVFFASAAVPLAGYLFTSRSMLSPECLKFSRLQLDYAKFSLPTTSLNSVVIYSIAILMPLAFAPHDAGVFALAYRVGYFPASLLSQSLGAVFRRDLIDLVERGTDVRGARNPATSFSLVLMPLSVVLIAAGYLGLALIINFKMGDLWQQSMHVYMLFSPYFLTMAVFGSLAQVFIVFKQQKFDLVIQLMSAVSIFIIFAFTSVFKLDFMSVVLLLSLSGTLVACVGIYYSVNVAKGGMSIKPRDSVAI</sequence>
<accession>A0AB73I4U9</accession>
<keyword evidence="4 6" id="KW-1133">Transmembrane helix</keyword>
<dbReference type="GO" id="GO:0005886">
    <property type="term" value="C:plasma membrane"/>
    <property type="evidence" value="ECO:0007669"/>
    <property type="project" value="UniProtKB-SubCell"/>
</dbReference>
<dbReference type="PANTHER" id="PTHR30250:SF11">
    <property type="entry name" value="O-ANTIGEN TRANSPORTER-RELATED"/>
    <property type="match status" value="1"/>
</dbReference>
<feature type="transmembrane region" description="Helical" evidence="6">
    <location>
        <begin position="71"/>
        <end position="95"/>
    </location>
</feature>
<evidence type="ECO:0000256" key="4">
    <source>
        <dbReference type="ARBA" id="ARBA00022989"/>
    </source>
</evidence>
<keyword evidence="2" id="KW-1003">Cell membrane</keyword>
<keyword evidence="3 6" id="KW-0812">Transmembrane</keyword>
<comment type="caution">
    <text evidence="7">The sequence shown here is derived from an EMBL/GenBank/DDBJ whole genome shotgun (WGS) entry which is preliminary data.</text>
</comment>
<feature type="transmembrane region" description="Helical" evidence="6">
    <location>
        <begin position="12"/>
        <end position="32"/>
    </location>
</feature>
<protein>
    <submittedName>
        <fullName evidence="7">O-antigen/teichoic acid export membrane protein</fullName>
    </submittedName>
</protein>
<name>A0AB73I4U9_9BURK</name>
<feature type="transmembrane region" description="Helical" evidence="6">
    <location>
        <begin position="238"/>
        <end position="258"/>
    </location>
</feature>
<feature type="transmembrane region" description="Helical" evidence="6">
    <location>
        <begin position="162"/>
        <end position="182"/>
    </location>
</feature>
<feature type="transmembrane region" description="Helical" evidence="6">
    <location>
        <begin position="279"/>
        <end position="305"/>
    </location>
</feature>
<evidence type="ECO:0000313" key="8">
    <source>
        <dbReference type="Proteomes" id="UP001229486"/>
    </source>
</evidence>
<evidence type="ECO:0000256" key="5">
    <source>
        <dbReference type="ARBA" id="ARBA00023136"/>
    </source>
</evidence>
<proteinExistence type="predicted"/>
<dbReference type="PANTHER" id="PTHR30250">
    <property type="entry name" value="PST FAMILY PREDICTED COLANIC ACID TRANSPORTER"/>
    <property type="match status" value="1"/>
</dbReference>
<feature type="transmembrane region" description="Helical" evidence="6">
    <location>
        <begin position="317"/>
        <end position="343"/>
    </location>
</feature>
<gene>
    <name evidence="7" type="ORF">J2793_000445</name>
</gene>